<evidence type="ECO:0000256" key="1">
    <source>
        <dbReference type="SAM" id="MobiDB-lite"/>
    </source>
</evidence>
<reference evidence="2 3" key="1">
    <citation type="submission" date="2024-02" db="EMBL/GenBank/DDBJ databases">
        <title>De novo assembly and annotation of 12 fungi associated with fruit tree decline syndrome in Ontario, Canada.</title>
        <authorList>
            <person name="Sulman M."/>
            <person name="Ellouze W."/>
            <person name="Ilyukhin E."/>
        </authorList>
    </citation>
    <scope>NUCLEOTIDE SEQUENCE [LARGE SCALE GENOMIC DNA]</scope>
    <source>
        <strain evidence="2 3">M42-189</strain>
    </source>
</reference>
<comment type="caution">
    <text evidence="2">The sequence shown here is derived from an EMBL/GenBank/DDBJ whole genome shotgun (WGS) entry which is preliminary data.</text>
</comment>
<dbReference type="EMBL" id="JAKJXO020000013">
    <property type="protein sequence ID" value="KAL1597336.1"/>
    <property type="molecule type" value="Genomic_DNA"/>
</dbReference>
<dbReference type="PANTHER" id="PTHR42037:SF1">
    <property type="match status" value="1"/>
</dbReference>
<accession>A0ABR3QYU1</accession>
<proteinExistence type="predicted"/>
<protein>
    <submittedName>
        <fullName evidence="2">Uncharacterized protein</fullName>
    </submittedName>
</protein>
<organism evidence="2 3">
    <name type="scientific">Paraconiothyrium brasiliense</name>
    <dbReference type="NCBI Taxonomy" id="300254"/>
    <lineage>
        <taxon>Eukaryota</taxon>
        <taxon>Fungi</taxon>
        <taxon>Dikarya</taxon>
        <taxon>Ascomycota</taxon>
        <taxon>Pezizomycotina</taxon>
        <taxon>Dothideomycetes</taxon>
        <taxon>Pleosporomycetidae</taxon>
        <taxon>Pleosporales</taxon>
        <taxon>Massarineae</taxon>
        <taxon>Didymosphaeriaceae</taxon>
        <taxon>Paraconiothyrium</taxon>
    </lineage>
</organism>
<feature type="compositionally biased region" description="Polar residues" evidence="1">
    <location>
        <begin position="196"/>
        <end position="207"/>
    </location>
</feature>
<name>A0ABR3QYU1_9PLEO</name>
<sequence length="232" mass="25903">MCAALKRMLPMDAPELEVYQQALSLMDKPFKISERFINDYSDSKNKTRVHAEVQVLHHFDQHDEEFAEGDKYIACSKPACFCCHLYFRHHPGGFVEPRSHHKIYLNWQPPGMECAKIGKKNQLRDILNLMIKDIRKDALGQIIKKAAPRGYHPDSITGISLSVFAAPELDTIATTTHDERESDALADVGNAYGSFESDNATASSSSLALPDMDNDTDEEEGGVSLLGMEAFV</sequence>
<keyword evidence="3" id="KW-1185">Reference proteome</keyword>
<gene>
    <name evidence="2" type="ORF">SLS60_008920</name>
</gene>
<feature type="compositionally biased region" description="Acidic residues" evidence="1">
    <location>
        <begin position="212"/>
        <end position="221"/>
    </location>
</feature>
<evidence type="ECO:0000313" key="3">
    <source>
        <dbReference type="Proteomes" id="UP001521785"/>
    </source>
</evidence>
<dbReference type="InterPro" id="IPR027796">
    <property type="entry name" value="OTT_1508_deam-like"/>
</dbReference>
<evidence type="ECO:0000313" key="2">
    <source>
        <dbReference type="EMBL" id="KAL1597336.1"/>
    </source>
</evidence>
<dbReference type="PANTHER" id="PTHR42037">
    <property type="match status" value="1"/>
</dbReference>
<dbReference type="Proteomes" id="UP001521785">
    <property type="component" value="Unassembled WGS sequence"/>
</dbReference>
<feature type="region of interest" description="Disordered" evidence="1">
    <location>
        <begin position="196"/>
        <end position="224"/>
    </location>
</feature>
<dbReference type="Pfam" id="PF14441">
    <property type="entry name" value="OTT_1508_deam"/>
    <property type="match status" value="1"/>
</dbReference>